<comment type="catalytic activity">
    <reaction evidence="6">
        <text>5-carboxymethylaminomethyluridine(34) in tRNA(Leu) + S-adenosyl-L-methionine = 5-carboxymethylaminomethyl-2'-O-methyluridine(34) in tRNA(Leu) + S-adenosyl-L-homocysteine + H(+)</text>
        <dbReference type="Rhea" id="RHEA:43088"/>
        <dbReference type="Rhea" id="RHEA-COMP:10333"/>
        <dbReference type="Rhea" id="RHEA-COMP:10334"/>
        <dbReference type="ChEBI" id="CHEBI:15378"/>
        <dbReference type="ChEBI" id="CHEBI:57856"/>
        <dbReference type="ChEBI" id="CHEBI:59789"/>
        <dbReference type="ChEBI" id="CHEBI:74508"/>
        <dbReference type="ChEBI" id="CHEBI:74511"/>
        <dbReference type="EC" id="2.1.1.207"/>
    </reaction>
</comment>
<evidence type="ECO:0000256" key="3">
    <source>
        <dbReference type="ARBA" id="ARBA00022679"/>
    </source>
</evidence>
<keyword evidence="5 6" id="KW-0819">tRNA processing</keyword>
<dbReference type="CDD" id="cd18094">
    <property type="entry name" value="SpoU-like_TrmL"/>
    <property type="match status" value="1"/>
</dbReference>
<comment type="catalytic activity">
    <reaction evidence="6">
        <text>cytidine(34) in tRNA + S-adenosyl-L-methionine = 2'-O-methylcytidine(34) in tRNA + S-adenosyl-L-homocysteine + H(+)</text>
        <dbReference type="Rhea" id="RHEA:43084"/>
        <dbReference type="Rhea" id="RHEA-COMP:10331"/>
        <dbReference type="Rhea" id="RHEA-COMP:10332"/>
        <dbReference type="ChEBI" id="CHEBI:15378"/>
        <dbReference type="ChEBI" id="CHEBI:57856"/>
        <dbReference type="ChEBI" id="CHEBI:59789"/>
        <dbReference type="ChEBI" id="CHEBI:74495"/>
        <dbReference type="ChEBI" id="CHEBI:82748"/>
        <dbReference type="EC" id="2.1.1.207"/>
    </reaction>
</comment>
<dbReference type="PANTHER" id="PTHR42971:SF1">
    <property type="entry name" value="TRNA (CYTIDINE(34)-2'-O)-METHYLTRANSFERASE"/>
    <property type="match status" value="1"/>
</dbReference>
<reference evidence="9 10" key="1">
    <citation type="submission" date="2020-08" db="EMBL/GenBank/DDBJ databases">
        <title>Genomic Encyclopedia of Type Strains, Phase IV (KMG-IV): sequencing the most valuable type-strain genomes for metagenomic binning, comparative biology and taxonomic classification.</title>
        <authorList>
            <person name="Goeker M."/>
        </authorList>
    </citation>
    <scope>NUCLEOTIDE SEQUENCE [LARGE SCALE GENOMIC DNA]</scope>
    <source>
        <strain evidence="9 10">DSM 28760</strain>
    </source>
</reference>
<dbReference type="GO" id="GO:0008175">
    <property type="term" value="F:tRNA methyltransferase activity"/>
    <property type="evidence" value="ECO:0007669"/>
    <property type="project" value="UniProtKB-UniRule"/>
</dbReference>
<dbReference type="PIRSF" id="PIRSF029256">
    <property type="entry name" value="SpoU_TrmH_prd"/>
    <property type="match status" value="1"/>
</dbReference>
<feature type="binding site" evidence="6 7">
    <location>
        <position position="109"/>
    </location>
    <ligand>
        <name>S-adenosyl-L-methionine</name>
        <dbReference type="ChEBI" id="CHEBI:59789"/>
    </ligand>
</feature>
<proteinExistence type="inferred from homology"/>
<dbReference type="HAMAP" id="MF_01885">
    <property type="entry name" value="tRNA_methyltr_TrmL"/>
    <property type="match status" value="1"/>
</dbReference>
<comment type="subunit">
    <text evidence="6">Homodimer.</text>
</comment>
<comment type="caution">
    <text evidence="6">Lacks conserved residue(s) required for the propagation of feature annotation.</text>
</comment>
<accession>A0A7W5Z1Y8</accession>
<dbReference type="Gene3D" id="3.40.1280.10">
    <property type="match status" value="1"/>
</dbReference>
<evidence type="ECO:0000256" key="5">
    <source>
        <dbReference type="ARBA" id="ARBA00022694"/>
    </source>
</evidence>
<feature type="binding site" evidence="6 7">
    <location>
        <position position="129"/>
    </location>
    <ligand>
        <name>S-adenosyl-L-methionine</name>
        <dbReference type="ChEBI" id="CHEBI:59789"/>
    </ligand>
</feature>
<evidence type="ECO:0000256" key="4">
    <source>
        <dbReference type="ARBA" id="ARBA00022691"/>
    </source>
</evidence>
<comment type="function">
    <text evidence="6">Methylates the ribose at the nucleotide 34 wobble position in the two leucyl isoacceptors tRNA(Leu)(CmAA) and tRNA(Leu)(cmnm5UmAA). Catalyzes the methyl transfer from S-adenosyl-L-methionine to the 2'-OH of the wobble nucleotide.</text>
</comment>
<comment type="caution">
    <text evidence="9">The sequence shown here is derived from an EMBL/GenBank/DDBJ whole genome shotgun (WGS) entry which is preliminary data.</text>
</comment>
<evidence type="ECO:0000313" key="9">
    <source>
        <dbReference type="EMBL" id="MBB3808380.1"/>
    </source>
</evidence>
<gene>
    <name evidence="6" type="primary">trmL</name>
    <name evidence="9" type="ORF">FHS81_000434</name>
</gene>
<keyword evidence="4 6" id="KW-0949">S-adenosyl-L-methionine</keyword>
<dbReference type="PANTHER" id="PTHR42971">
    <property type="entry name" value="TRNA (CYTIDINE(34)-2'-O)-METHYLTRANSFERASE"/>
    <property type="match status" value="1"/>
</dbReference>
<evidence type="ECO:0000256" key="2">
    <source>
        <dbReference type="ARBA" id="ARBA00022603"/>
    </source>
</evidence>
<comment type="subcellular location">
    <subcellularLocation>
        <location evidence="6">Cytoplasm</location>
    </subcellularLocation>
</comment>
<evidence type="ECO:0000256" key="1">
    <source>
        <dbReference type="ARBA" id="ARBA00022490"/>
    </source>
</evidence>
<evidence type="ECO:0000256" key="7">
    <source>
        <dbReference type="PIRSR" id="PIRSR029256-1"/>
    </source>
</evidence>
<evidence type="ECO:0000259" key="8">
    <source>
        <dbReference type="Pfam" id="PF00588"/>
    </source>
</evidence>
<dbReference type="EMBL" id="JACICC010000001">
    <property type="protein sequence ID" value="MBB3808380.1"/>
    <property type="molecule type" value="Genomic_DNA"/>
</dbReference>
<dbReference type="InterPro" id="IPR029028">
    <property type="entry name" value="Alpha/beta_knot_MTases"/>
</dbReference>
<dbReference type="InterPro" id="IPR001537">
    <property type="entry name" value="SpoU_MeTrfase"/>
</dbReference>
<sequence length="169" mass="18304">MSGAVPLLRLALYQPDIPQNTGTMLRMCACFGVAAEIIEPAGFPVSDRAFRRAGMDYLDEVMINRHDSWRRFEEWRQAAGNPRLVLTTTRGAIPHVDFRFQPGDIVMVGRESAGVPEDVHAAADARIVVPIRPGLRSINVAVTAAMVVGEGLRQLQGFTVPGAPAVVNG</sequence>
<dbReference type="RefSeq" id="WP_246374400.1">
    <property type="nucleotide sequence ID" value="NZ_JACICC010000001.1"/>
</dbReference>
<dbReference type="AlphaFoldDB" id="A0A7W5Z1Y8"/>
<dbReference type="EC" id="2.1.1.207" evidence="6"/>
<evidence type="ECO:0000313" key="10">
    <source>
        <dbReference type="Proteomes" id="UP000537592"/>
    </source>
</evidence>
<dbReference type="Pfam" id="PF00588">
    <property type="entry name" value="SpoU_methylase"/>
    <property type="match status" value="1"/>
</dbReference>
<feature type="binding site" evidence="6 7">
    <location>
        <position position="137"/>
    </location>
    <ligand>
        <name>S-adenosyl-L-methionine</name>
        <dbReference type="ChEBI" id="CHEBI:59789"/>
    </ligand>
</feature>
<dbReference type="Proteomes" id="UP000537592">
    <property type="component" value="Unassembled WGS sequence"/>
</dbReference>
<organism evidence="9 10">
    <name type="scientific">Pseudochelatococcus contaminans</name>
    <dbReference type="NCBI Taxonomy" id="1538103"/>
    <lineage>
        <taxon>Bacteria</taxon>
        <taxon>Pseudomonadati</taxon>
        <taxon>Pseudomonadota</taxon>
        <taxon>Alphaproteobacteria</taxon>
        <taxon>Hyphomicrobiales</taxon>
        <taxon>Chelatococcaceae</taxon>
        <taxon>Pseudochelatococcus</taxon>
    </lineage>
</organism>
<protein>
    <recommendedName>
        <fullName evidence="6">tRNA (cytidine(34)-2'-O)-methyltransferase</fullName>
        <ecNumber evidence="6">2.1.1.207</ecNumber>
    </recommendedName>
    <alternativeName>
        <fullName evidence="6">tRNA (cytidine/uridine-2'-O-)-methyltransferase TrmL</fullName>
    </alternativeName>
</protein>
<dbReference type="GO" id="GO:0003723">
    <property type="term" value="F:RNA binding"/>
    <property type="evidence" value="ECO:0007669"/>
    <property type="project" value="InterPro"/>
</dbReference>
<dbReference type="GO" id="GO:0008757">
    <property type="term" value="F:S-adenosylmethionine-dependent methyltransferase activity"/>
    <property type="evidence" value="ECO:0007669"/>
    <property type="project" value="UniProtKB-UniRule"/>
</dbReference>
<name>A0A7W5Z1Y8_9HYPH</name>
<keyword evidence="3 6" id="KW-0808">Transferase</keyword>
<dbReference type="InterPro" id="IPR016914">
    <property type="entry name" value="TrmL"/>
</dbReference>
<dbReference type="InterPro" id="IPR029026">
    <property type="entry name" value="tRNA_m1G_MTases_N"/>
</dbReference>
<evidence type="ECO:0000256" key="6">
    <source>
        <dbReference type="HAMAP-Rule" id="MF_01885"/>
    </source>
</evidence>
<keyword evidence="1 6" id="KW-0963">Cytoplasm</keyword>
<dbReference type="GO" id="GO:0002130">
    <property type="term" value="P:wobble position ribose methylation"/>
    <property type="evidence" value="ECO:0007669"/>
    <property type="project" value="TreeGrafter"/>
</dbReference>
<feature type="domain" description="tRNA/rRNA methyltransferase SpoU type" evidence="8">
    <location>
        <begin position="8"/>
        <end position="147"/>
    </location>
</feature>
<dbReference type="GO" id="GO:0005737">
    <property type="term" value="C:cytoplasm"/>
    <property type="evidence" value="ECO:0007669"/>
    <property type="project" value="UniProtKB-SubCell"/>
</dbReference>
<keyword evidence="10" id="KW-1185">Reference proteome</keyword>
<comment type="similarity">
    <text evidence="6">Belongs to the class IV-like SAM-binding methyltransferase superfamily. RNA methyltransferase TrmH family. TrmL subfamily.</text>
</comment>
<keyword evidence="2 6" id="KW-0489">Methyltransferase</keyword>
<dbReference type="SUPFAM" id="SSF75217">
    <property type="entry name" value="alpha/beta knot"/>
    <property type="match status" value="1"/>
</dbReference>